<protein>
    <recommendedName>
        <fullName evidence="5">Lipoprotein</fullName>
    </recommendedName>
</protein>
<dbReference type="AlphaFoldDB" id="A0A937FB00"/>
<accession>A0A937FB00</accession>
<dbReference type="RefSeq" id="WP_202244961.1">
    <property type="nucleotide sequence ID" value="NZ_JAESIY010000007.1"/>
</dbReference>
<dbReference type="PROSITE" id="PS51257">
    <property type="entry name" value="PROKAR_LIPOPROTEIN"/>
    <property type="match status" value="1"/>
</dbReference>
<name>A0A937FB00_9BACT</name>
<keyword evidence="2" id="KW-0732">Signal</keyword>
<feature type="signal peptide" evidence="2">
    <location>
        <begin position="1"/>
        <end position="25"/>
    </location>
</feature>
<keyword evidence="1" id="KW-0175">Coiled coil</keyword>
<dbReference type="Proteomes" id="UP000659388">
    <property type="component" value="Unassembled WGS sequence"/>
</dbReference>
<dbReference type="EMBL" id="JAESIY010000007">
    <property type="protein sequence ID" value="MBL3657168.1"/>
    <property type="molecule type" value="Genomic_DNA"/>
</dbReference>
<gene>
    <name evidence="3" type="ORF">JL102_13555</name>
</gene>
<reference evidence="3" key="1">
    <citation type="submission" date="2021-01" db="EMBL/GenBank/DDBJ databases">
        <title>Fulvivirga kasyanovii gen. nov., sp nov., a novel member of the phylum Bacteroidetes isolated from seawater in a mussel farm.</title>
        <authorList>
            <person name="Zhao L.-H."/>
            <person name="Wang Z.-J."/>
        </authorList>
    </citation>
    <scope>NUCLEOTIDE SEQUENCE</scope>
    <source>
        <strain evidence="3">2943</strain>
    </source>
</reference>
<evidence type="ECO:0000256" key="2">
    <source>
        <dbReference type="SAM" id="SignalP"/>
    </source>
</evidence>
<proteinExistence type="predicted"/>
<sequence length="148" mass="17227">MKRSLMSVFILSGLLCTVLSGCTPATDEPSKDIELIDQNPEEDMIQAKDDYLTEIEQYKAEMSSKIDENERVISAYKDSVDTGPRFNKMEYKVEINHLETKNNELKDRLNDYETDGESDDWQTFKSEFNHDMDEMGTSFKNLFERNVE</sequence>
<evidence type="ECO:0000313" key="4">
    <source>
        <dbReference type="Proteomes" id="UP000659388"/>
    </source>
</evidence>
<organism evidence="3 4">
    <name type="scientific">Fulvivirga sediminis</name>
    <dbReference type="NCBI Taxonomy" id="2803949"/>
    <lineage>
        <taxon>Bacteria</taxon>
        <taxon>Pseudomonadati</taxon>
        <taxon>Bacteroidota</taxon>
        <taxon>Cytophagia</taxon>
        <taxon>Cytophagales</taxon>
        <taxon>Fulvivirgaceae</taxon>
        <taxon>Fulvivirga</taxon>
    </lineage>
</organism>
<keyword evidence="4" id="KW-1185">Reference proteome</keyword>
<evidence type="ECO:0000313" key="3">
    <source>
        <dbReference type="EMBL" id="MBL3657168.1"/>
    </source>
</evidence>
<evidence type="ECO:0008006" key="5">
    <source>
        <dbReference type="Google" id="ProtNLM"/>
    </source>
</evidence>
<feature type="coiled-coil region" evidence="1">
    <location>
        <begin position="41"/>
        <end position="115"/>
    </location>
</feature>
<comment type="caution">
    <text evidence="3">The sequence shown here is derived from an EMBL/GenBank/DDBJ whole genome shotgun (WGS) entry which is preliminary data.</text>
</comment>
<feature type="chain" id="PRO_5037565535" description="Lipoprotein" evidence="2">
    <location>
        <begin position="26"/>
        <end position="148"/>
    </location>
</feature>
<evidence type="ECO:0000256" key="1">
    <source>
        <dbReference type="SAM" id="Coils"/>
    </source>
</evidence>